<dbReference type="SUPFAM" id="SSF55931">
    <property type="entry name" value="Glutamine synthetase/guanido kinase"/>
    <property type="match status" value="1"/>
</dbReference>
<organism evidence="11 12">
    <name type="scientific">Candida theae</name>
    <dbReference type="NCBI Taxonomy" id="1198502"/>
    <lineage>
        <taxon>Eukaryota</taxon>
        <taxon>Fungi</taxon>
        <taxon>Dikarya</taxon>
        <taxon>Ascomycota</taxon>
        <taxon>Saccharomycotina</taxon>
        <taxon>Pichiomycetes</taxon>
        <taxon>Debaryomycetaceae</taxon>
        <taxon>Candida/Lodderomyces clade</taxon>
        <taxon>Candida</taxon>
    </lineage>
</organism>
<comment type="caution">
    <text evidence="11">The sequence shown here is derived from an EMBL/GenBank/DDBJ whole genome shotgun (WGS) entry which is preliminary data.</text>
</comment>
<evidence type="ECO:0000256" key="8">
    <source>
        <dbReference type="ARBA" id="ARBA00030585"/>
    </source>
</evidence>
<dbReference type="InterPro" id="IPR004308">
    <property type="entry name" value="GCS"/>
</dbReference>
<dbReference type="EC" id="6.3.2.2" evidence="3 10"/>
<comment type="pathway">
    <text evidence="1 10">Sulfur metabolism; glutathione biosynthesis; glutathione from L-cysteine and L-glutamate: step 1/2.</text>
</comment>
<dbReference type="Pfam" id="PF03074">
    <property type="entry name" value="GCS"/>
    <property type="match status" value="2"/>
</dbReference>
<dbReference type="RefSeq" id="XP_051608694.1">
    <property type="nucleotide sequence ID" value="XM_051752225.1"/>
</dbReference>
<name>A0AAD5BF73_9ASCO</name>
<evidence type="ECO:0000256" key="9">
    <source>
        <dbReference type="ARBA" id="ARBA00032122"/>
    </source>
</evidence>
<evidence type="ECO:0000256" key="7">
    <source>
        <dbReference type="ARBA" id="ARBA00022840"/>
    </source>
</evidence>
<evidence type="ECO:0000256" key="10">
    <source>
        <dbReference type="RuleBase" id="RU367135"/>
    </source>
</evidence>
<dbReference type="Gene3D" id="3.30.590.50">
    <property type="match status" value="2"/>
</dbReference>
<evidence type="ECO:0000256" key="3">
    <source>
        <dbReference type="ARBA" id="ARBA00012220"/>
    </source>
</evidence>
<reference evidence="11 12" key="1">
    <citation type="journal article" date="2022" name="DNA Res.">
        <title>Genome analysis of five recently described species of the CUG-Ser clade uncovers Candida theae as a new hybrid lineage with pathogenic potential in the Candida parapsilosis species complex.</title>
        <authorList>
            <person name="Mixao V."/>
            <person name="Del Olmo V."/>
            <person name="Hegedusova E."/>
            <person name="Saus E."/>
            <person name="Pryszcz L."/>
            <person name="Cillingova A."/>
            <person name="Nosek J."/>
            <person name="Gabaldon T."/>
        </authorList>
    </citation>
    <scope>NUCLEOTIDE SEQUENCE [LARGE SCALE GENOMIC DNA]</scope>
    <source>
        <strain evidence="11 12">CBS 12239</strain>
    </source>
</reference>
<accession>A0AAD5BF73</accession>
<keyword evidence="7 10" id="KW-0067">ATP-binding</keyword>
<dbReference type="PANTHER" id="PTHR11164:SF0">
    <property type="entry name" value="GLUTAMATE--CYSTEINE LIGASE CATALYTIC SUBUNIT"/>
    <property type="match status" value="1"/>
</dbReference>
<dbReference type="Proteomes" id="UP001204833">
    <property type="component" value="Unassembled WGS sequence"/>
</dbReference>
<keyword evidence="12" id="KW-1185">Reference proteome</keyword>
<evidence type="ECO:0000313" key="11">
    <source>
        <dbReference type="EMBL" id="KAI5958059.1"/>
    </source>
</evidence>
<evidence type="ECO:0000256" key="2">
    <source>
        <dbReference type="ARBA" id="ARBA00008100"/>
    </source>
</evidence>
<keyword evidence="5 10" id="KW-0317">Glutathione biosynthesis</keyword>
<dbReference type="GO" id="GO:0005524">
    <property type="term" value="F:ATP binding"/>
    <property type="evidence" value="ECO:0007669"/>
    <property type="project" value="UniProtKB-UniRule"/>
</dbReference>
<dbReference type="GO" id="GO:0006750">
    <property type="term" value="P:glutathione biosynthetic process"/>
    <property type="evidence" value="ECO:0007669"/>
    <property type="project" value="UniProtKB-UniRule"/>
</dbReference>
<keyword evidence="4 10" id="KW-0436">Ligase</keyword>
<dbReference type="InterPro" id="IPR014746">
    <property type="entry name" value="Gln_synth/guanido_kin_cat_dom"/>
</dbReference>
<dbReference type="Gene3D" id="1.10.8.960">
    <property type="match status" value="1"/>
</dbReference>
<evidence type="ECO:0000313" key="12">
    <source>
        <dbReference type="Proteomes" id="UP001204833"/>
    </source>
</evidence>
<comment type="catalytic activity">
    <reaction evidence="10">
        <text>L-cysteine + L-glutamate + ATP = gamma-L-glutamyl-L-cysteine + ADP + phosphate + H(+)</text>
        <dbReference type="Rhea" id="RHEA:13285"/>
        <dbReference type="ChEBI" id="CHEBI:15378"/>
        <dbReference type="ChEBI" id="CHEBI:29985"/>
        <dbReference type="ChEBI" id="CHEBI:30616"/>
        <dbReference type="ChEBI" id="CHEBI:35235"/>
        <dbReference type="ChEBI" id="CHEBI:43474"/>
        <dbReference type="ChEBI" id="CHEBI:58173"/>
        <dbReference type="ChEBI" id="CHEBI:456216"/>
        <dbReference type="EC" id="6.3.2.2"/>
    </reaction>
</comment>
<keyword evidence="6 10" id="KW-0547">Nucleotide-binding</keyword>
<dbReference type="GeneID" id="76150926"/>
<dbReference type="EMBL" id="JAIHNG010000119">
    <property type="protein sequence ID" value="KAI5958059.1"/>
    <property type="molecule type" value="Genomic_DNA"/>
</dbReference>
<proteinExistence type="inferred from homology"/>
<evidence type="ECO:0000256" key="4">
    <source>
        <dbReference type="ARBA" id="ARBA00022598"/>
    </source>
</evidence>
<evidence type="ECO:0000256" key="5">
    <source>
        <dbReference type="ARBA" id="ARBA00022684"/>
    </source>
</evidence>
<comment type="similarity">
    <text evidence="2 10">Belongs to the glutamate--cysteine ligase type 3 family.</text>
</comment>
<protein>
    <recommendedName>
        <fullName evidence="3 10">Glutamate--cysteine ligase</fullName>
        <ecNumber evidence="3 10">6.3.2.2</ecNumber>
    </recommendedName>
    <alternativeName>
        <fullName evidence="9 10">Gamma-ECS</fullName>
    </alternativeName>
    <alternativeName>
        <fullName evidence="8 10">Gamma-glutamylcysteine synthetase</fullName>
    </alternativeName>
</protein>
<dbReference type="AlphaFoldDB" id="A0AAD5BF73"/>
<dbReference type="PANTHER" id="PTHR11164">
    <property type="entry name" value="GLUTAMATE CYSTEINE LIGASE"/>
    <property type="match status" value="1"/>
</dbReference>
<sequence length="777" mass="88431">MGLLSLGTPLDWHESKKHNEHVRDNGITQLINIFRQHYNRDNDKFLWGDEVEYMLIDLDKQSHTAKLAIDKDYVLDDLNDEAKSLPKAQENNVLFHPEYGRYMIEATPAKPYDGGKLEDYVYVEENMIKRRDLSTDELPPHIKPLTITAFPRMGCGNFTSPPAKPIGPASQSLFLPDEIINRHARFPTLTANIRKRKGHKVAMNLPMYPDKRTKLLDDSIPVNRQLFKSDVEPHIGASKPGHVYMDSMGFGMGSSCLQITMQCENINQARYLYDTLVPVAPILLSLTGAAPIFKGFLVDQDVRWNVICGAVDDRTFIEKAQEPYPNYHLFGGLDINEKENLQVNNHSVNAYGDLQDLYTKDGKPIQTIPKSRYGSVDNYLGDHKFDTSYFKDSFNDLNAPINSKVYKRLLNDKSGQFDKHLANHFAHLFIRDPLVIFSERIDQDNNLSNDHFENLQSTNWQTLRFKPPALYESDADGKVDFTNKPGWRVEFRPMEVQITDFENAAFSSFITLLSRAILKFKPNFYIPLSKVELNMTLAHKVDSVLNDKFWFKSMDSWNIDYHDFTGYDFSWFDRFLMEGNDVLEDGPVYLKGYASSASLAAMNGKTNGAATQAHSGQANGSVAASAKGCEGKTVEDVNDVDDFGIDQRYTLHEIINGDGKFPGLISLIIKLIATELVPESCKHCPDSNCARTLIRLKYYLMLISKRASGEIPTAAHWMRHKVLNNPAYQQDSKVTEEINYELMESVDNLTQMKDKELVTEFFGEVISDYLLRNKAPI</sequence>
<dbReference type="FunFam" id="3.30.590.50:FF:000002">
    <property type="entry name" value="Glutamate--cysteine ligase catalytic subunit"/>
    <property type="match status" value="1"/>
</dbReference>
<gene>
    <name evidence="11" type="ORF">KGF57_002867</name>
</gene>
<dbReference type="GO" id="GO:0004357">
    <property type="term" value="F:glutamate-cysteine ligase activity"/>
    <property type="evidence" value="ECO:0007669"/>
    <property type="project" value="UniProtKB-UniRule"/>
</dbReference>
<evidence type="ECO:0000256" key="6">
    <source>
        <dbReference type="ARBA" id="ARBA00022741"/>
    </source>
</evidence>
<evidence type="ECO:0000256" key="1">
    <source>
        <dbReference type="ARBA" id="ARBA00005006"/>
    </source>
</evidence>